<comment type="subcellular location">
    <subcellularLocation>
        <location evidence="1">Cell membrane</location>
        <topology evidence="1">Single-pass membrane protein</topology>
    </subcellularLocation>
</comment>
<dbReference type="KEGG" id="tmk:QGN29_13075"/>
<keyword evidence="4" id="KW-0812">Transmembrane</keyword>
<protein>
    <submittedName>
        <fullName evidence="10">Flagellar motor protein MotB</fullName>
    </submittedName>
</protein>
<dbReference type="InterPro" id="IPR006665">
    <property type="entry name" value="OmpA-like"/>
</dbReference>
<dbReference type="Pfam" id="PF13677">
    <property type="entry name" value="MotB_plug"/>
    <property type="match status" value="1"/>
</dbReference>
<dbReference type="PANTHER" id="PTHR30329:SF21">
    <property type="entry name" value="LIPOPROTEIN YIAD-RELATED"/>
    <property type="match status" value="1"/>
</dbReference>
<dbReference type="EMBL" id="CP123872">
    <property type="protein sequence ID" value="WND02479.1"/>
    <property type="molecule type" value="Genomic_DNA"/>
</dbReference>
<dbReference type="InterPro" id="IPR025713">
    <property type="entry name" value="MotB-like_N_dom"/>
</dbReference>
<keyword evidence="11" id="KW-1185">Reference proteome</keyword>
<dbReference type="Gene3D" id="3.30.1330.60">
    <property type="entry name" value="OmpA-like domain"/>
    <property type="match status" value="1"/>
</dbReference>
<dbReference type="CDD" id="cd07185">
    <property type="entry name" value="OmpA_C-like"/>
    <property type="match status" value="1"/>
</dbReference>
<feature type="region of interest" description="Disordered" evidence="8">
    <location>
        <begin position="95"/>
        <end position="127"/>
    </location>
</feature>
<accession>A0AA52EH88</accession>
<evidence type="ECO:0000256" key="5">
    <source>
        <dbReference type="ARBA" id="ARBA00022989"/>
    </source>
</evidence>
<dbReference type="AlphaFoldDB" id="A0AA52EH88"/>
<evidence type="ECO:0000313" key="11">
    <source>
        <dbReference type="Proteomes" id="UP001268683"/>
    </source>
</evidence>
<evidence type="ECO:0000256" key="7">
    <source>
        <dbReference type="PROSITE-ProRule" id="PRU00473"/>
    </source>
</evidence>
<name>A0AA52EH88_9PROT</name>
<evidence type="ECO:0000259" key="9">
    <source>
        <dbReference type="PROSITE" id="PS51123"/>
    </source>
</evidence>
<organism evidence="10 11">
    <name type="scientific">Temperatibacter marinus</name>
    <dbReference type="NCBI Taxonomy" id="1456591"/>
    <lineage>
        <taxon>Bacteria</taxon>
        <taxon>Pseudomonadati</taxon>
        <taxon>Pseudomonadota</taxon>
        <taxon>Alphaproteobacteria</taxon>
        <taxon>Kordiimonadales</taxon>
        <taxon>Temperatibacteraceae</taxon>
        <taxon>Temperatibacter</taxon>
    </lineage>
</organism>
<keyword evidence="5" id="KW-1133">Transmembrane helix</keyword>
<keyword evidence="10" id="KW-0966">Cell projection</keyword>
<dbReference type="SUPFAM" id="SSF103088">
    <property type="entry name" value="OmpA-like"/>
    <property type="match status" value="1"/>
</dbReference>
<gene>
    <name evidence="10" type="ORF">QGN29_13075</name>
</gene>
<dbReference type="Proteomes" id="UP001268683">
    <property type="component" value="Chromosome"/>
</dbReference>
<dbReference type="PANTHER" id="PTHR30329">
    <property type="entry name" value="STATOR ELEMENT OF FLAGELLAR MOTOR COMPLEX"/>
    <property type="match status" value="1"/>
</dbReference>
<reference evidence="10" key="1">
    <citation type="submission" date="2023-04" db="EMBL/GenBank/DDBJ databases">
        <title>Complete genome sequence of Temperatibacter marinus.</title>
        <authorList>
            <person name="Rong J.-C."/>
            <person name="Yi M.-L."/>
            <person name="Zhao Q."/>
        </authorList>
    </citation>
    <scope>NUCLEOTIDE SEQUENCE</scope>
    <source>
        <strain evidence="10">NBRC 110045</strain>
    </source>
</reference>
<evidence type="ECO:0000256" key="2">
    <source>
        <dbReference type="ARBA" id="ARBA00008914"/>
    </source>
</evidence>
<keyword evidence="3" id="KW-1003">Cell membrane</keyword>
<keyword evidence="10" id="KW-0969">Cilium</keyword>
<dbReference type="PROSITE" id="PS51123">
    <property type="entry name" value="OMPA_2"/>
    <property type="match status" value="1"/>
</dbReference>
<dbReference type="RefSeq" id="WP_310798314.1">
    <property type="nucleotide sequence ID" value="NZ_CP123872.1"/>
</dbReference>
<proteinExistence type="inferred from homology"/>
<evidence type="ECO:0000256" key="3">
    <source>
        <dbReference type="ARBA" id="ARBA00022475"/>
    </source>
</evidence>
<comment type="similarity">
    <text evidence="2">Belongs to the MotB family.</text>
</comment>
<feature type="domain" description="OmpA-like" evidence="9">
    <location>
        <begin position="177"/>
        <end position="296"/>
    </location>
</feature>
<sequence length="306" mass="34453">MADENIRPIIKKVKKVVGGGAHGGAWKVAYADFVTAMMAFFMLLWLLNVAPPETLSGLADYFTPTTAVSSSNSGGNDPLNAGKNVVKGSNAVIDVQLKPQKKNEEEERKSSEGGNEKSEPTPEEIRDLEIQDLIRQQEAENEDYEDLIEKINISIQQSQTLNEFSEHIQMEITEDGLKIQLIDRDRRPMFRRGTDEMYSFAQNLLREIGASVQNLSNRVTIEGHTDNTSRESRQGYDNWDLSADRANRARRVLFSAGVTSDRFFAVLGKASTAPLYPRNPERNENRRIAILLMRETDSVPRGYEID</sequence>
<evidence type="ECO:0000256" key="8">
    <source>
        <dbReference type="SAM" id="MobiDB-lite"/>
    </source>
</evidence>
<evidence type="ECO:0000256" key="6">
    <source>
        <dbReference type="ARBA" id="ARBA00023136"/>
    </source>
</evidence>
<dbReference type="Pfam" id="PF00691">
    <property type="entry name" value="OmpA"/>
    <property type="match status" value="1"/>
</dbReference>
<evidence type="ECO:0000256" key="1">
    <source>
        <dbReference type="ARBA" id="ARBA00004162"/>
    </source>
</evidence>
<dbReference type="InterPro" id="IPR036737">
    <property type="entry name" value="OmpA-like_sf"/>
</dbReference>
<keyword evidence="6 7" id="KW-0472">Membrane</keyword>
<dbReference type="InterPro" id="IPR050330">
    <property type="entry name" value="Bact_OuterMem_StrucFunc"/>
</dbReference>
<evidence type="ECO:0000256" key="4">
    <source>
        <dbReference type="ARBA" id="ARBA00022692"/>
    </source>
</evidence>
<keyword evidence="10" id="KW-0282">Flagellum</keyword>
<evidence type="ECO:0000313" key="10">
    <source>
        <dbReference type="EMBL" id="WND02479.1"/>
    </source>
</evidence>
<dbReference type="GO" id="GO:0005886">
    <property type="term" value="C:plasma membrane"/>
    <property type="evidence" value="ECO:0007669"/>
    <property type="project" value="UniProtKB-SubCell"/>
</dbReference>
<feature type="compositionally biased region" description="Basic and acidic residues" evidence="8">
    <location>
        <begin position="101"/>
        <end position="127"/>
    </location>
</feature>